<evidence type="ECO:0000313" key="3">
    <source>
        <dbReference type="Proteomes" id="UP000009168"/>
    </source>
</evidence>
<organism evidence="2 3">
    <name type="scientific">Tetrahymena thermophila (strain SB210)</name>
    <dbReference type="NCBI Taxonomy" id="312017"/>
    <lineage>
        <taxon>Eukaryota</taxon>
        <taxon>Sar</taxon>
        <taxon>Alveolata</taxon>
        <taxon>Ciliophora</taxon>
        <taxon>Intramacronucleata</taxon>
        <taxon>Oligohymenophorea</taxon>
        <taxon>Hymenostomatida</taxon>
        <taxon>Tetrahymenina</taxon>
        <taxon>Tetrahymenidae</taxon>
        <taxon>Tetrahymena</taxon>
    </lineage>
</organism>
<keyword evidence="1 2" id="KW-0812">Transmembrane</keyword>
<feature type="transmembrane region" description="Helical" evidence="1">
    <location>
        <begin position="387"/>
        <end position="410"/>
    </location>
</feature>
<proteinExistence type="predicted"/>
<dbReference type="HOGENOM" id="CLU_413077_0_0_1"/>
<dbReference type="InParanoid" id="Q24GS5"/>
<reference evidence="3" key="1">
    <citation type="journal article" date="2006" name="PLoS Biol.">
        <title>Macronuclear genome sequence of the ciliate Tetrahymena thermophila, a model eukaryote.</title>
        <authorList>
            <person name="Eisen J.A."/>
            <person name="Coyne R.S."/>
            <person name="Wu M."/>
            <person name="Wu D."/>
            <person name="Thiagarajan M."/>
            <person name="Wortman J.R."/>
            <person name="Badger J.H."/>
            <person name="Ren Q."/>
            <person name="Amedeo P."/>
            <person name="Jones K.M."/>
            <person name="Tallon L.J."/>
            <person name="Delcher A.L."/>
            <person name="Salzberg S.L."/>
            <person name="Silva J.C."/>
            <person name="Haas B.J."/>
            <person name="Majoros W.H."/>
            <person name="Farzad M."/>
            <person name="Carlton J.M."/>
            <person name="Smith R.K. Jr."/>
            <person name="Garg J."/>
            <person name="Pearlman R.E."/>
            <person name="Karrer K.M."/>
            <person name="Sun L."/>
            <person name="Manning G."/>
            <person name="Elde N.C."/>
            <person name="Turkewitz A.P."/>
            <person name="Asai D.J."/>
            <person name="Wilkes D.E."/>
            <person name="Wang Y."/>
            <person name="Cai H."/>
            <person name="Collins K."/>
            <person name="Stewart B.A."/>
            <person name="Lee S.R."/>
            <person name="Wilamowska K."/>
            <person name="Weinberg Z."/>
            <person name="Ruzzo W.L."/>
            <person name="Wloga D."/>
            <person name="Gaertig J."/>
            <person name="Frankel J."/>
            <person name="Tsao C.-C."/>
            <person name="Gorovsky M.A."/>
            <person name="Keeling P.J."/>
            <person name="Waller R.F."/>
            <person name="Patron N.J."/>
            <person name="Cherry J.M."/>
            <person name="Stover N.A."/>
            <person name="Krieger C.J."/>
            <person name="del Toro C."/>
            <person name="Ryder H.F."/>
            <person name="Williamson S.C."/>
            <person name="Barbeau R.A."/>
            <person name="Hamilton E.P."/>
            <person name="Orias E."/>
        </authorList>
    </citation>
    <scope>NUCLEOTIDE SEQUENCE [LARGE SCALE GENOMIC DNA]</scope>
    <source>
        <strain evidence="3">SB210</strain>
    </source>
</reference>
<gene>
    <name evidence="2" type="ORF">TTHERM_01222550</name>
</gene>
<feature type="transmembrane region" description="Helical" evidence="1">
    <location>
        <begin position="341"/>
        <end position="367"/>
    </location>
</feature>
<evidence type="ECO:0000313" key="2">
    <source>
        <dbReference type="EMBL" id="EAS06985.3"/>
    </source>
</evidence>
<feature type="transmembrane region" description="Helical" evidence="1">
    <location>
        <begin position="21"/>
        <end position="41"/>
    </location>
</feature>
<evidence type="ECO:0000256" key="1">
    <source>
        <dbReference type="SAM" id="Phobius"/>
    </source>
</evidence>
<sequence>MKRFFTKQNLMNNLGRIIYGFLVLILAILLIVFSAVISNSYSSNDIDLSQILENWEEYPIFNLYQPYSDSTQCNQGDESIFLYQWPGTSAGCQCNDSTFTTNLCCGVSGNSGSCCNGTPIQQINSEALRYWDMSLDASQPNPQIICGEKLFGYNFRTNARYNNECPSNLKTCGSDSNFVFCVPYEKECPIQEVRFEIQEFEDKTYENFQLNIQQNTYFIYIKRTYQSKLPIVQFRVSNHLSACQDEQLSYIPQLDSIFDLRSTNCSLSKQYFYTDLSLLEEDYFSIHNISNQLLSLPSFSFNTNYPFRLLSESYYTTQQQCLQYMESFYSINSKMNSISTAAYVTFILCLIYGLELLVIETWIGFIYNKYLWGLIFMRKKVNLIWKIIYSIKFILFVACITSSFVLAYLYNKEYNFFQNQISESCFDGEANYQFQLQINNMYPGLITGLIIVIFILFFIEPNVWYILITCYNPGQYEKVSHNSLVSTEQLDDKKGSQDLMITNPSKQIQYPIDYQITNNEQAIEQKQNNNQNQVLNNEIPQNQVHIIPNVPLQQQQQQQIQQQQQYLSQQQFYQFQYGFKQIQQNGQQQFVQQNLMPNGEYNLPQQNYQNNNPSQNISIYQTNRQFISSNDVQIQMQNIYQNQENLQRQQRNIEEEYETQPKPGV</sequence>
<dbReference type="EMBL" id="GG662253">
    <property type="protein sequence ID" value="EAS06985.3"/>
    <property type="molecule type" value="Genomic_DNA"/>
</dbReference>
<dbReference type="AlphaFoldDB" id="Q24GS5"/>
<dbReference type="OrthoDB" id="308771at2759"/>
<dbReference type="RefSeq" id="XP_001027227.3">
    <property type="nucleotide sequence ID" value="XM_001027227.4"/>
</dbReference>
<dbReference type="GeneID" id="7842157"/>
<keyword evidence="1" id="KW-1133">Transmembrane helix</keyword>
<keyword evidence="1" id="KW-0472">Membrane</keyword>
<dbReference type="KEGG" id="tet:TTHERM_01222550"/>
<accession>Q24GS5</accession>
<protein>
    <submittedName>
        <fullName evidence="2">Transmembrane protein, putative</fullName>
    </submittedName>
</protein>
<keyword evidence="3" id="KW-1185">Reference proteome</keyword>
<feature type="transmembrane region" description="Helical" evidence="1">
    <location>
        <begin position="441"/>
        <end position="459"/>
    </location>
</feature>
<name>Q24GS5_TETTS</name>
<dbReference type="Proteomes" id="UP000009168">
    <property type="component" value="Unassembled WGS sequence"/>
</dbReference>